<proteinExistence type="predicted"/>
<dbReference type="EnsemblMetazoa" id="CPIJ039855-RA">
    <property type="protein sequence ID" value="CPIJ039855-PA"/>
    <property type="gene ID" value="CPIJ039855"/>
</dbReference>
<dbReference type="AlphaFoldDB" id="A0A1S4KI23"/>
<dbReference type="Proteomes" id="UP000002320">
    <property type="component" value="Unassembled WGS sequence"/>
</dbReference>
<evidence type="ECO:0000313" key="3">
    <source>
        <dbReference type="EnsemblMetazoa" id="CPIJ039855-PA"/>
    </source>
</evidence>
<dbReference type="InParanoid" id="A0A1S4KI23"/>
<feature type="region of interest" description="Disordered" evidence="1">
    <location>
        <begin position="170"/>
        <end position="191"/>
    </location>
</feature>
<feature type="region of interest" description="Disordered" evidence="1">
    <location>
        <begin position="91"/>
        <end position="116"/>
    </location>
</feature>
<accession>A0A1S4KI23</accession>
<feature type="compositionally biased region" description="Low complexity" evidence="1">
    <location>
        <begin position="102"/>
        <end position="116"/>
    </location>
</feature>
<keyword evidence="2" id="KW-0732">Signal</keyword>
<evidence type="ECO:0000256" key="1">
    <source>
        <dbReference type="SAM" id="MobiDB-lite"/>
    </source>
</evidence>
<keyword evidence="4" id="KW-1185">Reference proteome</keyword>
<evidence type="ECO:0000313" key="4">
    <source>
        <dbReference type="Proteomes" id="UP000002320"/>
    </source>
</evidence>
<dbReference type="VEuPathDB" id="VectorBase:CPIJ039855"/>
<name>A0A1S4KI23_CULQU</name>
<protein>
    <submittedName>
        <fullName evidence="3">Uncharacterized protein</fullName>
    </submittedName>
</protein>
<organism evidence="3 4">
    <name type="scientific">Culex quinquefasciatus</name>
    <name type="common">Southern house mosquito</name>
    <name type="synonym">Culex pungens</name>
    <dbReference type="NCBI Taxonomy" id="7176"/>
    <lineage>
        <taxon>Eukaryota</taxon>
        <taxon>Metazoa</taxon>
        <taxon>Ecdysozoa</taxon>
        <taxon>Arthropoda</taxon>
        <taxon>Hexapoda</taxon>
        <taxon>Insecta</taxon>
        <taxon>Pterygota</taxon>
        <taxon>Neoptera</taxon>
        <taxon>Endopterygota</taxon>
        <taxon>Diptera</taxon>
        <taxon>Nematocera</taxon>
        <taxon>Culicoidea</taxon>
        <taxon>Culicidae</taxon>
        <taxon>Culicinae</taxon>
        <taxon>Culicini</taxon>
        <taxon>Culex</taxon>
        <taxon>Culex</taxon>
    </lineage>
</organism>
<dbReference type="VEuPathDB" id="VectorBase:CQUJHB018144"/>
<reference evidence="3" key="1">
    <citation type="submission" date="2020-05" db="UniProtKB">
        <authorList>
            <consortium name="EnsemblMetazoa"/>
        </authorList>
    </citation>
    <scope>IDENTIFICATION</scope>
    <source>
        <strain evidence="3">JHB</strain>
    </source>
</reference>
<sequence length="214" mass="23100">MSRVFLLAVVAIGGSLALVGALPVLSYDDDYDSVEDDYDVVFDQRQNGTENVRLNLDGLMIALPGPPLQSDLSSMAGAALMDVLAAHAGSFEGDSSEEDSNSKPSTTTSTTTSTTVPTPMFHEALVPVNLLGQGLSFLFNKGVETPIKITPDLKPLRAKPSLVVLKKDDVDDDSDEAVEPPAPVKQKKVSKHKRRYKLKVAHLLKPLLQRTYVV</sequence>
<feature type="chain" id="PRO_5043926811" evidence="2">
    <location>
        <begin position="22"/>
        <end position="214"/>
    </location>
</feature>
<feature type="signal peptide" evidence="2">
    <location>
        <begin position="1"/>
        <end position="21"/>
    </location>
</feature>
<dbReference type="OrthoDB" id="8192989at2759"/>
<evidence type="ECO:0000256" key="2">
    <source>
        <dbReference type="SAM" id="SignalP"/>
    </source>
</evidence>